<gene>
    <name evidence="1" type="ORF">acsn021_02620</name>
</gene>
<sequence>MFIERTTVAEKIIELRNKRNQIQERVISEDDLDNGFVVINQKVYEIEEMALAEGKFTMSMPTEFGLLDESLAESKYPNLLRPQYIYSDKTTGVNITFTIDDKKIDAEEVEELKENLICILSDLHPEYEIIDEVIIHGDDLTIATFGFIKSTLDGELYQMIFLMSLNEKLLLGGFNCNAQVKEEWYPVIHQMVQTIRPIN</sequence>
<evidence type="ECO:0000313" key="1">
    <source>
        <dbReference type="EMBL" id="BCJ92693.1"/>
    </source>
</evidence>
<protein>
    <submittedName>
        <fullName evidence="1">Uncharacterized protein</fullName>
    </submittedName>
</protein>
<dbReference type="AlphaFoldDB" id="A0A6S6QMX4"/>
<accession>A0A6S6QMX4</accession>
<proteinExistence type="predicted"/>
<keyword evidence="2" id="KW-1185">Reference proteome</keyword>
<reference evidence="1 2" key="1">
    <citation type="journal article" date="2016" name="Int. J. Syst. Evol. Microbiol.">
        <title>Descriptions of Anaerotaenia torta gen. nov., sp. nov. and Anaerocolumna cellulosilytica gen. nov., sp. nov. isolated from a methanogenic reactor of cattle waste.</title>
        <authorList>
            <person name="Uek A."/>
            <person name="Ohtaki Y."/>
            <person name="Kaku N."/>
            <person name="Ueki K."/>
        </authorList>
    </citation>
    <scope>NUCLEOTIDE SEQUENCE [LARGE SCALE GENOMIC DNA]</scope>
    <source>
        <strain evidence="1 2">SN021</strain>
    </source>
</reference>
<organism evidence="1 2">
    <name type="scientific">Anaerocolumna cellulosilytica</name>
    <dbReference type="NCBI Taxonomy" id="433286"/>
    <lineage>
        <taxon>Bacteria</taxon>
        <taxon>Bacillati</taxon>
        <taxon>Bacillota</taxon>
        <taxon>Clostridia</taxon>
        <taxon>Lachnospirales</taxon>
        <taxon>Lachnospiraceae</taxon>
        <taxon>Anaerocolumna</taxon>
    </lineage>
</organism>
<dbReference type="RefSeq" id="WP_184093778.1">
    <property type="nucleotide sequence ID" value="NZ_AP023367.1"/>
</dbReference>
<dbReference type="KEGG" id="acel:acsn021_02620"/>
<evidence type="ECO:0000313" key="2">
    <source>
        <dbReference type="Proteomes" id="UP000515561"/>
    </source>
</evidence>
<dbReference type="Proteomes" id="UP000515561">
    <property type="component" value="Chromosome"/>
</dbReference>
<dbReference type="EMBL" id="AP023367">
    <property type="protein sequence ID" value="BCJ92693.1"/>
    <property type="molecule type" value="Genomic_DNA"/>
</dbReference>
<name>A0A6S6QMX4_9FIRM</name>